<dbReference type="InterPro" id="IPR010666">
    <property type="entry name" value="Znf_GRF"/>
</dbReference>
<evidence type="ECO:0000256" key="2">
    <source>
        <dbReference type="ARBA" id="ARBA00022771"/>
    </source>
</evidence>
<feature type="compositionally biased region" description="Basic residues" evidence="5">
    <location>
        <begin position="920"/>
        <end position="929"/>
    </location>
</feature>
<evidence type="ECO:0000256" key="5">
    <source>
        <dbReference type="SAM" id="MobiDB-lite"/>
    </source>
</evidence>
<evidence type="ECO:0000256" key="4">
    <source>
        <dbReference type="PROSITE-ProRule" id="PRU01343"/>
    </source>
</evidence>
<feature type="domain" description="GRF-type" evidence="6">
    <location>
        <begin position="2014"/>
        <end position="2074"/>
    </location>
</feature>
<feature type="region of interest" description="Disordered" evidence="5">
    <location>
        <begin position="507"/>
        <end position="554"/>
    </location>
</feature>
<organism evidence="7 8">
    <name type="scientific">Sphagnum troendelagicum</name>
    <dbReference type="NCBI Taxonomy" id="128251"/>
    <lineage>
        <taxon>Eukaryota</taxon>
        <taxon>Viridiplantae</taxon>
        <taxon>Streptophyta</taxon>
        <taxon>Embryophyta</taxon>
        <taxon>Bryophyta</taxon>
        <taxon>Sphagnophytina</taxon>
        <taxon>Sphagnopsida</taxon>
        <taxon>Sphagnales</taxon>
        <taxon>Sphagnaceae</taxon>
        <taxon>Sphagnum</taxon>
    </lineage>
</organism>
<feature type="region of interest" description="Disordered" evidence="5">
    <location>
        <begin position="829"/>
        <end position="937"/>
    </location>
</feature>
<keyword evidence="2 4" id="KW-0863">Zinc-finger</keyword>
<feature type="region of interest" description="Disordered" evidence="5">
    <location>
        <begin position="1472"/>
        <end position="1496"/>
    </location>
</feature>
<proteinExistence type="predicted"/>
<protein>
    <recommendedName>
        <fullName evidence="6">GRF-type domain-containing protein</fullName>
    </recommendedName>
</protein>
<feature type="region of interest" description="Disordered" evidence="5">
    <location>
        <begin position="1917"/>
        <end position="1960"/>
    </location>
</feature>
<dbReference type="Proteomes" id="UP001497512">
    <property type="component" value="Chromosome 2"/>
</dbReference>
<dbReference type="PROSITE" id="PS51999">
    <property type="entry name" value="ZF_GRF"/>
    <property type="match status" value="2"/>
</dbReference>
<feature type="compositionally biased region" description="Basic and acidic residues" evidence="5">
    <location>
        <begin position="507"/>
        <end position="524"/>
    </location>
</feature>
<accession>A0ABP0UAR4</accession>
<evidence type="ECO:0000313" key="7">
    <source>
        <dbReference type="EMBL" id="CAK9215958.1"/>
    </source>
</evidence>
<keyword evidence="8" id="KW-1185">Reference proteome</keyword>
<gene>
    <name evidence="7" type="ORF">CSSPTR1EN2_LOCUS13107</name>
</gene>
<feature type="compositionally biased region" description="Polar residues" evidence="5">
    <location>
        <begin position="965"/>
        <end position="974"/>
    </location>
</feature>
<feature type="region of interest" description="Disordered" evidence="5">
    <location>
        <begin position="621"/>
        <end position="656"/>
    </location>
</feature>
<feature type="compositionally biased region" description="Basic and acidic residues" evidence="5">
    <location>
        <begin position="1840"/>
        <end position="1855"/>
    </location>
</feature>
<keyword evidence="3" id="KW-0862">Zinc</keyword>
<feature type="compositionally biased region" description="Polar residues" evidence="5">
    <location>
        <begin position="525"/>
        <end position="538"/>
    </location>
</feature>
<evidence type="ECO:0000256" key="1">
    <source>
        <dbReference type="ARBA" id="ARBA00022723"/>
    </source>
</evidence>
<feature type="region of interest" description="Disordered" evidence="5">
    <location>
        <begin position="1875"/>
        <end position="1895"/>
    </location>
</feature>
<feature type="compositionally biased region" description="Polar residues" evidence="5">
    <location>
        <begin position="40"/>
        <end position="58"/>
    </location>
</feature>
<feature type="region of interest" description="Disordered" evidence="5">
    <location>
        <begin position="1083"/>
        <end position="1106"/>
    </location>
</feature>
<reference evidence="7" key="1">
    <citation type="submission" date="2024-02" db="EMBL/GenBank/DDBJ databases">
        <authorList>
            <consortium name="ELIXIR-Norway"/>
            <consortium name="Elixir Norway"/>
        </authorList>
    </citation>
    <scope>NUCLEOTIDE SEQUENCE</scope>
</reference>
<name>A0ABP0UAR4_9BRYO</name>
<feature type="region of interest" description="Disordered" evidence="5">
    <location>
        <begin position="1"/>
        <end position="84"/>
    </location>
</feature>
<evidence type="ECO:0000313" key="8">
    <source>
        <dbReference type="Proteomes" id="UP001497512"/>
    </source>
</evidence>
<feature type="domain" description="GRF-type" evidence="6">
    <location>
        <begin position="449"/>
        <end position="505"/>
    </location>
</feature>
<dbReference type="EMBL" id="OZ019894">
    <property type="protein sequence ID" value="CAK9215958.1"/>
    <property type="molecule type" value="Genomic_DNA"/>
</dbReference>
<feature type="region of interest" description="Disordered" evidence="5">
    <location>
        <begin position="1840"/>
        <end position="1863"/>
    </location>
</feature>
<feature type="compositionally biased region" description="Polar residues" evidence="5">
    <location>
        <begin position="843"/>
        <end position="860"/>
    </location>
</feature>
<feature type="region of interest" description="Disordered" evidence="5">
    <location>
        <begin position="965"/>
        <end position="992"/>
    </location>
</feature>
<evidence type="ECO:0000259" key="6">
    <source>
        <dbReference type="PROSITE" id="PS51999"/>
    </source>
</evidence>
<sequence length="2098" mass="225749">METEDTPTLLGAQRNSSGEEGGGLEVLHATNKSEFDNKDGSSNSSMKLASPAKTTVLQEGTEERGGKGMGDTNQVETKPSDVSMENDESVLESMKAIVEVATNKVGTKPSDNSMESEEKAMESITGTSMGTAGLLLTQVAAMQAEDLRDTSVLQTVIGGGIVLEDFQSRGGLEGHTLKAPTQLAALPTELVGNVNITSTVEREEEIPTSKVVTAGSSGRGGYAEGFVQKDEVLDVLIGAADTSLPVNYLTKPLVEGAATVDEAAETSKEVQIENVVKLQQKDFSGETNLKNTDDLVGSCSPTRSFQEIGKENHVSLQSEEFGRLALSQKRLGVLSNGVAEAVAAGVAEGVAEGIAQSLVETIANETGGGLAQGITLEGESTGKAGTIDIVKTVAEVIAEAVAHEVAQGVVDGLAEAAAIAEETAVLDDQYLNGSPEANAAGGSTDGVLCDCGKVAVVRMMGQKSPNRGLRYLMCAAQEPSFFKQKGKRKGSDTQNCRFFQWVDAPRPVKEDRSEGERGKLHQKDLMSQQQGTPYSTRSAGKRGHQDTPDTAIPSTLEAHDMPLSASPTLEDPEASQILPGLAEADAEKVNKQVGEGKVDADLNQRISLVGATSTLSANMEEKNKEGHQINSTKVTEMDHRSRVPTRGQAGDSSPSVALMEDQGSQHATRSAVKKGLTSGKAEQSLILTHKVALDTSGLVASLEAEATQEPLTAAPKIMPSNAEISGSLNAIEASSLSNLTDTADRHYTRSAAKKGTVEIGVDQGIFPSNTAHSVLGKQAADSPEVPTGVMSPKLGQVRRQRSFRSEVHQSTVIPLGGVAVKRSPVVGFSEKKDHHYTRRSSTRQENSSAERNQKLSCSQENEQDDNNVMATARRNRMETEQQSRVIRKGSTGDVPAKTRPKKTLASQIDEESSKEEFARRKQSQSRRHQQRELPLSKVYGTVEPLSSTKVSAKGGNAVGNTEAQNAALQKSSPPSVLIKNEPGEQLRSSSKKRKQLQECLLVEEFSPDSHGFGQSTAKKSKISIESKEYLAELGDLGSPWTSGHSGTEARLMARYAAKLPAEEYHGPDDPWSLDAPWVEKKVAKQPGQSSTTPKIGFGSESCKDSKGKEKIIEQATEIPETHTAQDIRMWHTEIAETPSVLDSQNQLNPVVTRVQIEDLVKEVSDASVQAGDKDTCIKGPVERQEPSMSEKGDQLVKDVETGFIMKDTEDVSRELLEHAVDDSGVKVVETSPVAEAHKEDRLRVVAAGPPSSDSVLTMSKVTVTEDVELGVSAEDSIKNHSSGLCGSRGDEPGTENIQMVENIADLAQENRKNGDKDVGSVLPVVASEVPGIEKGVMEAKSTTFVTVIYDPTMAAGCIGLDEVVCGPAEGLRGNEPTANAISENTFMVETGEHTASGRTDFGAVEVGKLCMNTNVTAEEKLIEDTSMVESSEVALTEEKSVLPDLDSDTPVLQDAVPIVAHRTEFPIYVTQGPADKKRGWTGSEEEHSAPGKTRQKLVSVRIPAASETTGFVSSVWRLASGRKTRSVGSIGAPVVMSKRARSVMAPVHKPRGNAVDSEGNSRTPAEAQWVDVPLDWRNEKSCGKMKHVTVTCDTAALKITGPYCLQPGDGTGAGARGIPSRVAHGQDEHKRTARGKGHGWSTAALARDEESAGEGSELEETTVVLKMKSYLEIVENTGSGTSSQNVLNPRDGQELKTALNRSIPSSDVDMEPKEVMEFGRRDDDTRDVQVQDIEKDVDKKDGWQGHLEIEQAGDINGGADVRGAMDLKVKDSIEVQAEFKFKPEAASVNMNNSLLESSGSKGVVHAHPLLKEVASSLGGCSKDDLDPGKQKHEDIVEVEDSLDRKQEDQKIETQKVAKRGRSRKVPNKVYLKEQSAHQVGNGSKEHTNGTVNKAGSPSKITFTAVDCQLSQSVEVADASPPAEEMRKHEHRMHVEKAKKADDKSEANEPTTEAMKESGQRNVHWDDNGAQLESSAWKLEKGSVTADTMNVTEADQGKIQSEGEVAEEEVGAPLCNCKLSQRHAVMKTVTRTGDANMGLRYWSCSNYRVPFLKKRKEPDEVEEESCKFFRWLDTPRLTAIEEKERRKERYRQVELQRLL</sequence>
<feature type="compositionally biased region" description="Basic and acidic residues" evidence="5">
    <location>
        <begin position="1474"/>
        <end position="1489"/>
    </location>
</feature>
<feature type="compositionally biased region" description="Basic and acidic residues" evidence="5">
    <location>
        <begin position="1923"/>
        <end position="1946"/>
    </location>
</feature>
<keyword evidence="1" id="KW-0479">Metal-binding</keyword>
<dbReference type="PANTHER" id="PTHR33248">
    <property type="entry name" value="ZINC ION-BINDING PROTEIN"/>
    <property type="match status" value="1"/>
</dbReference>
<evidence type="ECO:0000256" key="3">
    <source>
        <dbReference type="ARBA" id="ARBA00022833"/>
    </source>
</evidence>